<name>A0AAJ0DC46_9PEZI</name>
<evidence type="ECO:0000256" key="2">
    <source>
        <dbReference type="ARBA" id="ARBA00023002"/>
    </source>
</evidence>
<comment type="similarity">
    <text evidence="1">Belongs to the short-chain dehydrogenases/reductases (SDR) family.</text>
</comment>
<gene>
    <name evidence="3" type="ORF">LTR09_011275</name>
</gene>
<dbReference type="PANTHER" id="PTHR44196:SF1">
    <property type="entry name" value="DEHYDROGENASE_REDUCTASE SDR FAMILY MEMBER 7B"/>
    <property type="match status" value="1"/>
</dbReference>
<proteinExistence type="inferred from homology"/>
<dbReference type="InterPro" id="IPR002347">
    <property type="entry name" value="SDR_fam"/>
</dbReference>
<dbReference type="PRINTS" id="PR00081">
    <property type="entry name" value="GDHRDH"/>
</dbReference>
<dbReference type="EMBL" id="JAWDJX010000064">
    <property type="protein sequence ID" value="KAK3047286.1"/>
    <property type="molecule type" value="Genomic_DNA"/>
</dbReference>
<reference evidence="3" key="1">
    <citation type="submission" date="2023-04" db="EMBL/GenBank/DDBJ databases">
        <title>Black Yeasts Isolated from many extreme environments.</title>
        <authorList>
            <person name="Coleine C."/>
            <person name="Stajich J.E."/>
            <person name="Selbmann L."/>
        </authorList>
    </citation>
    <scope>NUCLEOTIDE SEQUENCE</scope>
    <source>
        <strain evidence="3">CCFEE 5312</strain>
    </source>
</reference>
<sequence length="482" mass="52775">MSDMIRYPAKDTLPWPTVTEAYHRETYPAIDPTLPALSTKGKNIVISGAGAGIGAEIAKAFARSGASNIALLGRTEATLRKTKSEIEQSSKDAKVSIYVADISDAASLERAFDSETARSGPVDVLVANAGFLPLGRTIAESTPEEWFSGFEVNVKGNFNLVRAFLPHAAKDAAVLNISTGVIHLPYIPTGSGYHLSKLAAAKLFDYVHHEHPELFVLNIHPGVMVTAMDAKNGAVSEALPHDDSKLYILYLFRTSGINVERREVFSADVDQTQDTIQVMNASRGRCTSSLTYGIIGSINPDRTMTLNVPPSDIVPFLRQTPESLAKVLFWRSMTTAFRAGQAALEQYRRDGRRQWVANQGILTLPFLLEGVETVLKRINFRLSFFEDRVVDADDAGRDLDAAVRLRHTIARHEVRRLLIEQIGSEKVATLATAAAGALEDAKAFASHSWVEQLAARSVCLGAGPQWRREVVLKAFRDSPHLL</sequence>
<dbReference type="GO" id="GO:0016020">
    <property type="term" value="C:membrane"/>
    <property type="evidence" value="ECO:0007669"/>
    <property type="project" value="TreeGrafter"/>
</dbReference>
<dbReference type="Gene3D" id="3.40.50.720">
    <property type="entry name" value="NAD(P)-binding Rossmann-like Domain"/>
    <property type="match status" value="1"/>
</dbReference>
<dbReference type="Proteomes" id="UP001271007">
    <property type="component" value="Unassembled WGS sequence"/>
</dbReference>
<organism evidence="3 4">
    <name type="scientific">Extremus antarcticus</name>
    <dbReference type="NCBI Taxonomy" id="702011"/>
    <lineage>
        <taxon>Eukaryota</taxon>
        <taxon>Fungi</taxon>
        <taxon>Dikarya</taxon>
        <taxon>Ascomycota</taxon>
        <taxon>Pezizomycotina</taxon>
        <taxon>Dothideomycetes</taxon>
        <taxon>Dothideomycetidae</taxon>
        <taxon>Mycosphaerellales</taxon>
        <taxon>Extremaceae</taxon>
        <taxon>Extremus</taxon>
    </lineage>
</organism>
<dbReference type="GO" id="GO:0016491">
    <property type="term" value="F:oxidoreductase activity"/>
    <property type="evidence" value="ECO:0007669"/>
    <property type="project" value="UniProtKB-KW"/>
</dbReference>
<protein>
    <submittedName>
        <fullName evidence="3">Uncharacterized protein</fullName>
    </submittedName>
</protein>
<dbReference type="AlphaFoldDB" id="A0AAJ0DC46"/>
<keyword evidence="4" id="KW-1185">Reference proteome</keyword>
<dbReference type="PANTHER" id="PTHR44196">
    <property type="entry name" value="DEHYDROGENASE/REDUCTASE SDR FAMILY MEMBER 7B"/>
    <property type="match status" value="1"/>
</dbReference>
<dbReference type="SUPFAM" id="SSF51735">
    <property type="entry name" value="NAD(P)-binding Rossmann-fold domains"/>
    <property type="match status" value="1"/>
</dbReference>
<evidence type="ECO:0000313" key="4">
    <source>
        <dbReference type="Proteomes" id="UP001271007"/>
    </source>
</evidence>
<dbReference type="Pfam" id="PF00106">
    <property type="entry name" value="adh_short"/>
    <property type="match status" value="1"/>
</dbReference>
<comment type="caution">
    <text evidence="3">The sequence shown here is derived from an EMBL/GenBank/DDBJ whole genome shotgun (WGS) entry which is preliminary data.</text>
</comment>
<accession>A0AAJ0DC46</accession>
<dbReference type="InterPro" id="IPR036291">
    <property type="entry name" value="NAD(P)-bd_dom_sf"/>
</dbReference>
<dbReference type="CDD" id="cd05233">
    <property type="entry name" value="SDR_c"/>
    <property type="match status" value="1"/>
</dbReference>
<evidence type="ECO:0000256" key="1">
    <source>
        <dbReference type="ARBA" id="ARBA00006484"/>
    </source>
</evidence>
<evidence type="ECO:0000313" key="3">
    <source>
        <dbReference type="EMBL" id="KAK3047286.1"/>
    </source>
</evidence>
<keyword evidence="2" id="KW-0560">Oxidoreductase</keyword>